<dbReference type="EMBL" id="JX649864">
    <property type="protein sequence ID" value="AGC71155.1"/>
    <property type="molecule type" value="Genomic_DNA"/>
</dbReference>
<protein>
    <submittedName>
        <fullName evidence="2">Uncharacterized protein</fullName>
    </submittedName>
</protein>
<accession>L7VY99</accession>
<dbReference type="AlphaFoldDB" id="L7VY99"/>
<feature type="region of interest" description="Disordered" evidence="1">
    <location>
        <begin position="1"/>
        <end position="39"/>
    </location>
</feature>
<proteinExistence type="predicted"/>
<evidence type="ECO:0000313" key="2">
    <source>
        <dbReference type="EMBL" id="AGC71155.1"/>
    </source>
</evidence>
<sequence length="39" mass="4242">MLAEVGNASMSRRSEAVSDNSLDLDWSRSSDPHVPTPLL</sequence>
<reference evidence="2" key="1">
    <citation type="submission" date="2012-09" db="EMBL/GenBank/DDBJ databases">
        <title>Metagenomic Characterization of a Microbial Community in Wastewater Detects High Levels of Antibiotic Resistance.</title>
        <authorList>
            <person name="Abrams M."/>
            <person name="Caldwell A."/>
            <person name="Vandaei E."/>
            <person name="Lee W."/>
            <person name="Perrott J."/>
            <person name="Khan S.Y."/>
            <person name="Ta J."/>
            <person name="Romero D."/>
            <person name="Nguyen V."/>
            <person name="Pourmand N."/>
            <person name="Ouverney C.C."/>
        </authorList>
    </citation>
    <scope>NUCLEOTIDE SEQUENCE</scope>
</reference>
<name>L7VY99_9BACT</name>
<evidence type="ECO:0000256" key="1">
    <source>
        <dbReference type="SAM" id="MobiDB-lite"/>
    </source>
</evidence>
<organism evidence="2">
    <name type="scientific">uncultured bacterium A1Q1_fos_600</name>
    <dbReference type="NCBI Taxonomy" id="1256587"/>
    <lineage>
        <taxon>Bacteria</taxon>
        <taxon>environmental samples</taxon>
    </lineage>
</organism>